<dbReference type="PRINTS" id="PR00508">
    <property type="entry name" value="S21N4MTFRASE"/>
</dbReference>
<dbReference type="SUPFAM" id="SSF53335">
    <property type="entry name" value="S-adenosyl-L-methionine-dependent methyltransferases"/>
    <property type="match status" value="2"/>
</dbReference>
<dbReference type="InterPro" id="IPR002941">
    <property type="entry name" value="DNA_methylase_N4/N6"/>
</dbReference>
<name>A0A1W1E6K4_9ZZZZ</name>
<proteinExistence type="predicted"/>
<dbReference type="EC" id="2.7.3.-" evidence="4"/>
<keyword evidence="2 4" id="KW-0808">Transferase</keyword>
<dbReference type="Gene3D" id="3.40.50.150">
    <property type="entry name" value="Vaccinia Virus protein VP39"/>
    <property type="match status" value="2"/>
</dbReference>
<accession>A0A1W1E6K4</accession>
<protein>
    <submittedName>
        <fullName evidence="4">Sensor protein fixL</fullName>
        <ecNumber evidence="4">2.7.3.-</ecNumber>
    </submittedName>
</protein>
<evidence type="ECO:0000256" key="1">
    <source>
        <dbReference type="ARBA" id="ARBA00022603"/>
    </source>
</evidence>
<keyword evidence="1" id="KW-0489">Methyltransferase</keyword>
<dbReference type="InterPro" id="IPR001091">
    <property type="entry name" value="RM_Methyltransferase"/>
</dbReference>
<sequence>MKFNDLDLSNWRDLEINTDSLWVIRQRDKSGKHKNIYHGNFIPQIPNQLIQRYTKQGETVFEPFMGSGTALFECETLGRKYIGIDINPVMIDYVNGKMQESNADFKISECNALDAQKVDEVVDKKVQFVLMHPPYMDIVKFTDKKEDLSACGNIHDFIQQFKIVCENSLKYLEKNRYFAIVIGDVYKNSEVLPLGFYCMDMIKRNFKVKLKGTIIKNIEGNRGKLGTGGIWRYRALNSDYYIFKHEYIFVFKKEF</sequence>
<dbReference type="GO" id="GO:0003677">
    <property type="term" value="F:DNA binding"/>
    <property type="evidence" value="ECO:0007669"/>
    <property type="project" value="InterPro"/>
</dbReference>
<feature type="domain" description="DNA methylase N-4/N-6" evidence="3">
    <location>
        <begin position="16"/>
        <end position="93"/>
    </location>
</feature>
<dbReference type="InterPro" id="IPR029063">
    <property type="entry name" value="SAM-dependent_MTases_sf"/>
</dbReference>
<dbReference type="EMBL" id="FPHZ01000242">
    <property type="protein sequence ID" value="SFV89592.1"/>
    <property type="molecule type" value="Genomic_DNA"/>
</dbReference>
<evidence type="ECO:0000259" key="3">
    <source>
        <dbReference type="Pfam" id="PF01555"/>
    </source>
</evidence>
<dbReference type="Pfam" id="PF01555">
    <property type="entry name" value="N6_N4_Mtase"/>
    <property type="match status" value="1"/>
</dbReference>
<dbReference type="AlphaFoldDB" id="A0A1W1E6K4"/>
<dbReference type="GO" id="GO:0008170">
    <property type="term" value="F:N-methyltransferase activity"/>
    <property type="evidence" value="ECO:0007669"/>
    <property type="project" value="InterPro"/>
</dbReference>
<evidence type="ECO:0000256" key="2">
    <source>
        <dbReference type="ARBA" id="ARBA00022679"/>
    </source>
</evidence>
<dbReference type="GO" id="GO:0032259">
    <property type="term" value="P:methylation"/>
    <property type="evidence" value="ECO:0007669"/>
    <property type="project" value="UniProtKB-KW"/>
</dbReference>
<reference evidence="4" key="1">
    <citation type="submission" date="2016-10" db="EMBL/GenBank/DDBJ databases">
        <authorList>
            <person name="de Groot N.N."/>
        </authorList>
    </citation>
    <scope>NUCLEOTIDE SEQUENCE</scope>
</reference>
<organism evidence="4">
    <name type="scientific">hydrothermal vent metagenome</name>
    <dbReference type="NCBI Taxonomy" id="652676"/>
    <lineage>
        <taxon>unclassified sequences</taxon>
        <taxon>metagenomes</taxon>
        <taxon>ecological metagenomes</taxon>
    </lineage>
</organism>
<gene>
    <name evidence="4" type="ORF">MNB_SUP05-SYMBIONT-5-144</name>
</gene>
<evidence type="ECO:0000313" key="4">
    <source>
        <dbReference type="EMBL" id="SFV89592.1"/>
    </source>
</evidence>